<dbReference type="InterPro" id="IPR011050">
    <property type="entry name" value="Pectin_lyase_fold/virulence"/>
</dbReference>
<dbReference type="CDD" id="cd23668">
    <property type="entry name" value="GH55_beta13glucanase-like"/>
    <property type="match status" value="1"/>
</dbReference>
<dbReference type="OrthoDB" id="1046782at2759"/>
<evidence type="ECO:0000313" key="3">
    <source>
        <dbReference type="Proteomes" id="UP000235371"/>
    </source>
</evidence>
<dbReference type="Proteomes" id="UP000235371">
    <property type="component" value="Unassembled WGS sequence"/>
</dbReference>
<accession>A0A2J6TIS6</accession>
<reference evidence="2 3" key="1">
    <citation type="submission" date="2016-04" db="EMBL/GenBank/DDBJ databases">
        <title>A degradative enzymes factory behind the ericoid mycorrhizal symbiosis.</title>
        <authorList>
            <consortium name="DOE Joint Genome Institute"/>
            <person name="Martino E."/>
            <person name="Morin E."/>
            <person name="Grelet G."/>
            <person name="Kuo A."/>
            <person name="Kohler A."/>
            <person name="Daghino S."/>
            <person name="Barry K."/>
            <person name="Choi C."/>
            <person name="Cichocki N."/>
            <person name="Clum A."/>
            <person name="Copeland A."/>
            <person name="Hainaut M."/>
            <person name="Haridas S."/>
            <person name="Labutti K."/>
            <person name="Lindquist E."/>
            <person name="Lipzen A."/>
            <person name="Khouja H.-R."/>
            <person name="Murat C."/>
            <person name="Ohm R."/>
            <person name="Olson A."/>
            <person name="Spatafora J."/>
            <person name="Veneault-Fourrey C."/>
            <person name="Henrissat B."/>
            <person name="Grigoriev I."/>
            <person name="Martin F."/>
            <person name="Perotto S."/>
        </authorList>
    </citation>
    <scope>NUCLEOTIDE SEQUENCE [LARGE SCALE GENOMIC DNA]</scope>
    <source>
        <strain evidence="2 3">E</strain>
    </source>
</reference>
<dbReference type="Pfam" id="PF12708">
    <property type="entry name" value="Pect-lyase_RHGA_epim"/>
    <property type="match status" value="2"/>
</dbReference>
<protein>
    <submittedName>
        <fullName evidence="2">Glycoside hydrolase family 55 protein</fullName>
    </submittedName>
</protein>
<sequence>MRASWSVAISCAGESTTPQHPCFHKVRRIESFIFNIQQRDAPSYWYENIAHQGISAFGPSGYQVYRNVKDFSAKGDGATDDTAAINAAINAGGRCGQGCPGPTVTPAVVYVPSGTYILFSSIVEQYYAQIISNPNDSLDPNWGTTNVFWRQVRNFVFDYSNLPINSSVCGIHWPTSQSTSLLNLVFQMSSSSGTQHVGIFSETGSADFMNDLILNGGNIGLQIRNQQFTIRNIAFNNVATTVSQLWSWGWLYQGLKINNCQRGIDISASGRTDQKVDFVVVIDSAITNTPVASWRWTLLAGKAGSTTITGLGGGNQYVPNEPKRFQGAYAPPTQPAFDLPASSFQSVRTAGAVGDGKTDDTNNLQHAINNASAAGNWTRLVGEAYPIIMSSGNFFNDKNNTKLVVQVGNAGQSGQVEWPDMIVSTQGAQVGVISIEWNLAASGTPSGMWDVHVRIGGFAVSNLQVPQCPKIPGNPTVNGACIAAYMLMHVTSSASNFYMENYQLASTRDLFMGFIQTETPYYQPTPVVPTPFSAVPAPSDPDFASSCSVQSGNCAEAWGLRIVNSKDVFIYGAGLYSFFNDYSITSSNSGGPENCQTNIFSLEGSVSNINVYCLSTVGTANMITQNGKSLASYSDNVDVFPDTIALFTTDVVPPTSSSLLGWNYRGGYTDAWARSLGNLVEVLGGAAANTIEACVEYSFECYCDNALRNGGGPAPEGDKQCTTPCSGKNGEICGGTFATPLGHAPAPGWNFKGCFTDSPCSGNSTEVRDGGNRLDLYTYGF</sequence>
<dbReference type="GeneID" id="36592773"/>
<dbReference type="InterPro" id="IPR012334">
    <property type="entry name" value="Pectin_lyas_fold"/>
</dbReference>
<name>A0A2J6TIS6_9HELO</name>
<dbReference type="InterPro" id="IPR051801">
    <property type="entry name" value="GH28_Enzymes"/>
</dbReference>
<keyword evidence="3" id="KW-1185">Reference proteome</keyword>
<feature type="domain" description="WSC" evidence="1">
    <location>
        <begin position="661"/>
        <end position="746"/>
    </location>
</feature>
<dbReference type="STRING" id="1095630.A0A2J6TIS6"/>
<dbReference type="InParanoid" id="A0A2J6TIS6"/>
<keyword evidence="2" id="KW-0378">Hydrolase</keyword>
<evidence type="ECO:0000313" key="2">
    <source>
        <dbReference type="EMBL" id="PMD62903.1"/>
    </source>
</evidence>
<dbReference type="GO" id="GO:0016787">
    <property type="term" value="F:hydrolase activity"/>
    <property type="evidence" value="ECO:0007669"/>
    <property type="project" value="UniProtKB-KW"/>
</dbReference>
<dbReference type="InterPro" id="IPR002889">
    <property type="entry name" value="WSC_carb-bd"/>
</dbReference>
<dbReference type="SUPFAM" id="SSF51126">
    <property type="entry name" value="Pectin lyase-like"/>
    <property type="match status" value="2"/>
</dbReference>
<gene>
    <name evidence="2" type="ORF">K444DRAFT_642050</name>
</gene>
<dbReference type="EMBL" id="KZ613783">
    <property type="protein sequence ID" value="PMD62903.1"/>
    <property type="molecule type" value="Genomic_DNA"/>
</dbReference>
<organism evidence="2 3">
    <name type="scientific">Hyaloscypha bicolor E</name>
    <dbReference type="NCBI Taxonomy" id="1095630"/>
    <lineage>
        <taxon>Eukaryota</taxon>
        <taxon>Fungi</taxon>
        <taxon>Dikarya</taxon>
        <taxon>Ascomycota</taxon>
        <taxon>Pezizomycotina</taxon>
        <taxon>Leotiomycetes</taxon>
        <taxon>Helotiales</taxon>
        <taxon>Hyaloscyphaceae</taxon>
        <taxon>Hyaloscypha</taxon>
        <taxon>Hyaloscypha bicolor</taxon>
    </lineage>
</organism>
<dbReference type="SMART" id="SM00321">
    <property type="entry name" value="WSC"/>
    <property type="match status" value="1"/>
</dbReference>
<dbReference type="PANTHER" id="PTHR31339">
    <property type="entry name" value="PECTIN LYASE-RELATED"/>
    <property type="match status" value="1"/>
</dbReference>
<dbReference type="Gene3D" id="2.160.20.10">
    <property type="entry name" value="Single-stranded right-handed beta-helix, Pectin lyase-like"/>
    <property type="match status" value="3"/>
</dbReference>
<proteinExistence type="predicted"/>
<dbReference type="AlphaFoldDB" id="A0A2J6TIS6"/>
<dbReference type="PANTHER" id="PTHR31339:SF9">
    <property type="entry name" value="PLASMIN AND FIBRONECTIN-BINDING PROTEIN A"/>
    <property type="match status" value="1"/>
</dbReference>
<dbReference type="InterPro" id="IPR024535">
    <property type="entry name" value="RHGA/B-epi-like_pectate_lyase"/>
</dbReference>
<dbReference type="RefSeq" id="XP_024739807.1">
    <property type="nucleotide sequence ID" value="XM_024884696.1"/>
</dbReference>
<evidence type="ECO:0000259" key="1">
    <source>
        <dbReference type="SMART" id="SM00321"/>
    </source>
</evidence>